<keyword evidence="3" id="KW-1185">Reference proteome</keyword>
<dbReference type="CDD" id="cd00038">
    <property type="entry name" value="CAP_ED"/>
    <property type="match status" value="1"/>
</dbReference>
<dbReference type="Proteomes" id="UP001155182">
    <property type="component" value="Unassembled WGS sequence"/>
</dbReference>
<evidence type="ECO:0000259" key="1">
    <source>
        <dbReference type="PROSITE" id="PS50042"/>
    </source>
</evidence>
<protein>
    <submittedName>
        <fullName evidence="2">Crp/Fnr family transcriptional regulator</fullName>
    </submittedName>
</protein>
<gene>
    <name evidence="2" type="ORF">NF867_17595</name>
</gene>
<name>A0A9X2F5U1_9SPHI</name>
<dbReference type="RefSeq" id="WP_252589712.1">
    <property type="nucleotide sequence ID" value="NZ_JAMWYS010000059.1"/>
</dbReference>
<feature type="domain" description="Cyclic nucleotide-binding" evidence="1">
    <location>
        <begin position="22"/>
        <end position="134"/>
    </location>
</feature>
<dbReference type="SUPFAM" id="SSF51206">
    <property type="entry name" value="cAMP-binding domain-like"/>
    <property type="match status" value="1"/>
</dbReference>
<dbReference type="InterPro" id="IPR014710">
    <property type="entry name" value="RmlC-like_jellyroll"/>
</dbReference>
<dbReference type="InterPro" id="IPR018490">
    <property type="entry name" value="cNMP-bd_dom_sf"/>
</dbReference>
<accession>A0A9X2F5U1</accession>
<dbReference type="AlphaFoldDB" id="A0A9X2F5U1"/>
<dbReference type="Gene3D" id="2.60.120.10">
    <property type="entry name" value="Jelly Rolls"/>
    <property type="match status" value="1"/>
</dbReference>
<reference evidence="2" key="1">
    <citation type="submission" date="2022-06" db="EMBL/GenBank/DDBJ databases">
        <title>Solitalea sp. MAHUQ-68 isolated from rhizospheric soil.</title>
        <authorList>
            <person name="Huq M.A."/>
        </authorList>
    </citation>
    <scope>NUCLEOTIDE SEQUENCE</scope>
    <source>
        <strain evidence="2">MAHUQ-68</strain>
    </source>
</reference>
<dbReference type="InterPro" id="IPR000595">
    <property type="entry name" value="cNMP-bd_dom"/>
</dbReference>
<proteinExistence type="predicted"/>
<dbReference type="EMBL" id="JAMWYS010000059">
    <property type="protein sequence ID" value="MCO4294680.1"/>
    <property type="molecule type" value="Genomic_DNA"/>
</dbReference>
<dbReference type="PROSITE" id="PS50042">
    <property type="entry name" value="CNMP_BINDING_3"/>
    <property type="match status" value="1"/>
</dbReference>
<organism evidence="2 3">
    <name type="scientific">Solitalea agri</name>
    <dbReference type="NCBI Taxonomy" id="2953739"/>
    <lineage>
        <taxon>Bacteria</taxon>
        <taxon>Pseudomonadati</taxon>
        <taxon>Bacteroidota</taxon>
        <taxon>Sphingobacteriia</taxon>
        <taxon>Sphingobacteriales</taxon>
        <taxon>Sphingobacteriaceae</taxon>
        <taxon>Solitalea</taxon>
    </lineage>
</organism>
<evidence type="ECO:0000313" key="3">
    <source>
        <dbReference type="Proteomes" id="UP001155182"/>
    </source>
</evidence>
<sequence>MKQTLNTLTPDIYSSFLDHLSRFVSLNAVEKERILEVFAFRKVKKKENLLTEGQVCSYNYFVVKGCLRVYLITNTGLEQITQFGIENWWMTDFDSFENQTPSQFFIQAIEESEVIVIEKNSLESLYIEVPKIERYFRIILQKNFVAAQRRILWIHTISSEQRYRNFVELFPSFVQRIPQYMLASYLGITPEFLSKIRAKKNP</sequence>
<evidence type="ECO:0000313" key="2">
    <source>
        <dbReference type="EMBL" id="MCO4294680.1"/>
    </source>
</evidence>
<dbReference type="Pfam" id="PF00027">
    <property type="entry name" value="cNMP_binding"/>
    <property type="match status" value="1"/>
</dbReference>
<comment type="caution">
    <text evidence="2">The sequence shown here is derived from an EMBL/GenBank/DDBJ whole genome shotgun (WGS) entry which is preliminary data.</text>
</comment>